<dbReference type="PROSITE" id="PS50297">
    <property type="entry name" value="ANK_REP_REGION"/>
    <property type="match status" value="2"/>
</dbReference>
<dbReference type="SUPFAM" id="SSF48403">
    <property type="entry name" value="Ankyrin repeat"/>
    <property type="match status" value="2"/>
</dbReference>
<evidence type="ECO:0000313" key="3">
    <source>
        <dbReference type="EMBL" id="VBB18321.1"/>
    </source>
</evidence>
<dbReference type="PANTHER" id="PTHR24171">
    <property type="entry name" value="ANKYRIN REPEAT DOMAIN-CONTAINING PROTEIN 39-RELATED"/>
    <property type="match status" value="1"/>
</dbReference>
<dbReference type="Pfam" id="PF12796">
    <property type="entry name" value="Ank_2"/>
    <property type="match status" value="1"/>
</dbReference>
<dbReference type="SMART" id="SM00248">
    <property type="entry name" value="ANK"/>
    <property type="match status" value="4"/>
</dbReference>
<comment type="caution">
    <text evidence="3">The sequence shown here is derived from an EMBL/GenBank/DDBJ whole genome shotgun (WGS) entry which is preliminary data.</text>
</comment>
<dbReference type="Gene3D" id="1.25.40.20">
    <property type="entry name" value="Ankyrin repeat-containing domain"/>
    <property type="match status" value="2"/>
</dbReference>
<protein>
    <submittedName>
        <fullName evidence="3">Ankyrin repeat protein</fullName>
    </submittedName>
</protein>
<dbReference type="PANTHER" id="PTHR24171:SF9">
    <property type="entry name" value="ANKYRIN REPEAT DOMAIN-CONTAINING PROTEIN 39"/>
    <property type="match status" value="1"/>
</dbReference>
<keyword evidence="1" id="KW-0677">Repeat</keyword>
<organism evidence="3 4">
    <name type="scientific">Yasminevirus sp. GU-2018</name>
    <dbReference type="NCBI Taxonomy" id="2420051"/>
    <lineage>
        <taxon>Viruses</taxon>
        <taxon>Varidnaviria</taxon>
        <taxon>Bamfordvirae</taxon>
        <taxon>Nucleocytoviricota</taxon>
        <taxon>Megaviricetes</taxon>
        <taxon>Imitervirales</taxon>
        <taxon>Mimiviridae</taxon>
        <taxon>Klosneuvirinae</taxon>
        <taxon>Yasminevirus</taxon>
        <taxon>Yasminevirus saudimassiliense</taxon>
    </lineage>
</organism>
<evidence type="ECO:0000256" key="1">
    <source>
        <dbReference type="ARBA" id="ARBA00022737"/>
    </source>
</evidence>
<name>A0A5K0U9Q9_9VIRU</name>
<sequence length="1615" mass="180310">MESFTRYNLKYTTSYSNPDKRAPSETVNKIFLKASSGRYFDIMSAITQERSLLNVLDAQNRSVIHLILMNPDLSKNDKYDLIKASIDLGAPVDIPDINGVRPLHLASGQQNKKVVKLLVQKKAEVNSKTSIHLTALHYAVTPELTECATKEKTLIPDTENIQQEFRTDELFEEVFKTFKTDRTVLMYISHLSSIFRNRFVYPNADDDMKELAKIISDTIGEKQRGSSLDSMREKLIEFRNKIQSNIRGNLAKTNSALEIKENTSGGWGPTYGGVSDKKNAILPFTSLRNAFSSIYEAAAKSNNSVVKKSVSQMKKTIGYVDSMGSYITDADNLFYELANVQSILHVWRREIDAQFGNDGRVDRLRNALNILFAIGGVVAPVRTVPNTDFENVANFANTVVQPSPRLGQNRQTPTMFNIHDITLGPVRGSGLGAILDTLFRSINRKIGGVETILNIIVAELMRGSGMLHQADTFRNIGNLQYLLTNICYVLMHFDTYAKSLSTAIERFKVTLAEQNLYPILEYIGTIVKECTDRVTSVPRTPFGLVDFRGGVINPLADNLVSYRKDGVGIYAHVGANQSTFNFIKTIALPPINPATGLYPEGFYVGRYDNVGNFNPIGFVINDASPNRTIVANVMAITMTNLSDRLDKLIESGGYDRDDQMGAENKTNNLYKAVHTLQTQLNSLIANYNMTNGYIYTDVFNNHMRDDTYTLATTDNFTHIMMSQLKNLKVVPPTYRQFTDTYLPMLRSGGAYNPANGMTTAKALISTYCQKVSPTDEMYIIRPIALPGQPPVPAGLTAQVNGTVTSIINGGSSVVTQPPNNIVIGNASEFAGPVQERKKANLQPNYTVLKSIFDVHIYMIKLVLLMYMSQVFANTYHTGVTNAVALNPVQTKLFNAMRSVHDQISEMSPMNPLGTVLAVCAKMIDSIYLSTINNMSTIATSNYIRFLATAQGIRDVPFDSLLADSRRDFKLEKTQLITKPDDKIVLRDRDMVLSVVSSGVLGPLFRRAPGSASVDALAIFKTGTVTDSSETTRLIDFDSTSTLTDVCYKIDDDVVAELLSAGADVNAVGRSGETPLSLAVTIQNENIIETLVRAGAKVVAGQGAKNVYDDCFNKLLNSIESSPMMEVDDIDVRVKEHLEKKTGMRNIFSNSKLIMRMTAYLFTHQIALILNTYPNMWSRAEQTDLISMLNLINVDKDIIPLAKIDTGLIEESVKGYATLNETVEEYRTKLTAEREVYNRLDNSINNLTAELRDLRPTEAFRASEINELVTELTAEKNRVQGNITTITNTIRDLLAAKQQTDNTAVATATRGAIQGSSTMHRFINAVRGRRSRDVCNVYDVFFRDVINLGAGVGAGNDVYNSEYTTYLNIWAQLLARPEEEYLVDHTQTPNVLMRYILKNGCIEPETFVDSYPVICSVYEKVLTKYGRDLLELIPYLAKDGESYYESNYVLKQIYCIMFHVFKHTMSVNFVSTVAQLLARKDKGRTESTIMRNVYQAMKTSEFIKYCMETMPKLVIKSVCKIAESEKDPDTAMTVTDILNKGLDRLLLSTFEGVDKVTVDQAKEIVVPFFVSYMEAYTAEMHMFMIKQCKLLVVQGRLLRILNTLAPKAIREKRGQV</sequence>
<reference evidence="3 4" key="1">
    <citation type="submission" date="2018-10" db="EMBL/GenBank/DDBJ databases">
        <authorList>
            <consortium name="IHU Genomes"/>
        </authorList>
    </citation>
    <scope>NUCLEOTIDE SEQUENCE [LARGE SCALE GENOMIC DNA]</scope>
    <source>
        <strain evidence="3 4">A1</strain>
    </source>
</reference>
<keyword evidence="2" id="KW-0040">ANK repeat</keyword>
<evidence type="ECO:0000313" key="4">
    <source>
        <dbReference type="Proteomes" id="UP000594342"/>
    </source>
</evidence>
<dbReference type="EMBL" id="UPSH01000001">
    <property type="protein sequence ID" value="VBB18321.1"/>
    <property type="molecule type" value="Genomic_DNA"/>
</dbReference>
<dbReference type="Proteomes" id="UP000594342">
    <property type="component" value="Unassembled WGS sequence"/>
</dbReference>
<dbReference type="PROSITE" id="PS50088">
    <property type="entry name" value="ANK_REPEAT"/>
    <property type="match status" value="2"/>
</dbReference>
<evidence type="ECO:0000256" key="2">
    <source>
        <dbReference type="ARBA" id="ARBA00023043"/>
    </source>
</evidence>
<dbReference type="InterPro" id="IPR036770">
    <property type="entry name" value="Ankyrin_rpt-contain_sf"/>
</dbReference>
<dbReference type="InterPro" id="IPR002110">
    <property type="entry name" value="Ankyrin_rpt"/>
</dbReference>
<gene>
    <name evidence="3" type="ORF">YASMINEVIRUS_784</name>
</gene>
<proteinExistence type="predicted"/>
<keyword evidence="4" id="KW-1185">Reference proteome</keyword>
<accession>A0A5K0U9Q9</accession>